<organism evidence="3 4">
    <name type="scientific">Cerina litoralis</name>
    <dbReference type="NCBI Taxonomy" id="2874477"/>
    <lineage>
        <taxon>Bacteria</taxon>
        <taxon>Pseudomonadati</taxon>
        <taxon>Bacteroidota</taxon>
        <taxon>Flavobacteriia</taxon>
        <taxon>Flavobacteriales</taxon>
        <taxon>Flavobacteriaceae</taxon>
        <taxon>Cerina</taxon>
    </lineage>
</organism>
<reference evidence="3" key="1">
    <citation type="submission" date="2023-02" db="EMBL/GenBank/DDBJ databases">
        <title>Genome of Flavobacteriaceae gen. nov. sp. strain F89.</title>
        <authorList>
            <person name="Wang Y."/>
        </authorList>
    </citation>
    <scope>NUCLEOTIDE SEQUENCE</scope>
    <source>
        <strain evidence="3">F89</strain>
    </source>
</reference>
<dbReference type="PANTHER" id="PTHR22911:SF137">
    <property type="entry name" value="SOLUTE CARRIER FAMILY 35 MEMBER G2-RELATED"/>
    <property type="match status" value="1"/>
</dbReference>
<proteinExistence type="predicted"/>
<gene>
    <name evidence="3" type="ORF">K8352_12905</name>
</gene>
<evidence type="ECO:0000313" key="4">
    <source>
        <dbReference type="Proteomes" id="UP001200642"/>
    </source>
</evidence>
<name>A0AAE3JRR5_9FLAO</name>
<feature type="transmembrane region" description="Helical" evidence="1">
    <location>
        <begin position="253"/>
        <end position="274"/>
    </location>
</feature>
<dbReference type="SUPFAM" id="SSF103481">
    <property type="entry name" value="Multidrug resistance efflux transporter EmrE"/>
    <property type="match status" value="2"/>
</dbReference>
<dbReference type="InterPro" id="IPR000620">
    <property type="entry name" value="EamA_dom"/>
</dbReference>
<comment type="caution">
    <text evidence="3">The sequence shown here is derived from an EMBL/GenBank/DDBJ whole genome shotgun (WGS) entry which is preliminary data.</text>
</comment>
<dbReference type="Pfam" id="PF00892">
    <property type="entry name" value="EamA"/>
    <property type="match status" value="2"/>
</dbReference>
<keyword evidence="1" id="KW-0812">Transmembrane</keyword>
<evidence type="ECO:0000256" key="1">
    <source>
        <dbReference type="SAM" id="Phobius"/>
    </source>
</evidence>
<accession>A0AAE3JRR5</accession>
<feature type="transmembrane region" description="Helical" evidence="1">
    <location>
        <begin position="16"/>
        <end position="34"/>
    </location>
</feature>
<feature type="transmembrane region" description="Helical" evidence="1">
    <location>
        <begin position="78"/>
        <end position="99"/>
    </location>
</feature>
<feature type="transmembrane region" description="Helical" evidence="1">
    <location>
        <begin position="133"/>
        <end position="150"/>
    </location>
</feature>
<dbReference type="EMBL" id="JAIRBC010000018">
    <property type="protein sequence ID" value="MCG2461653.1"/>
    <property type="molecule type" value="Genomic_DNA"/>
</dbReference>
<dbReference type="PANTHER" id="PTHR22911">
    <property type="entry name" value="ACYL-MALONYL CONDENSING ENZYME-RELATED"/>
    <property type="match status" value="1"/>
</dbReference>
<keyword evidence="1" id="KW-1133">Transmembrane helix</keyword>
<keyword evidence="4" id="KW-1185">Reference proteome</keyword>
<evidence type="ECO:0000313" key="3">
    <source>
        <dbReference type="EMBL" id="MCG2461653.1"/>
    </source>
</evidence>
<feature type="transmembrane region" description="Helical" evidence="1">
    <location>
        <begin position="280"/>
        <end position="298"/>
    </location>
</feature>
<feature type="transmembrane region" description="Helical" evidence="1">
    <location>
        <begin position="226"/>
        <end position="246"/>
    </location>
</feature>
<feature type="transmembrane region" description="Helical" evidence="1">
    <location>
        <begin position="105"/>
        <end position="126"/>
    </location>
</feature>
<sequence>MISFKTIKQRIRSQKAWFFYTVSTMLLWGAWGALTELPEKNGFPTILSYSVWAISMIPCALIALKFADWKLEYDRRSWMLGSLVGILGSGSTLILFYTLRIGPAYLIFPIIALSPVVTVILSVLFLRERASRMSWIGIIFALIAVPLLSWQSGENGGNSEYFWLILTLFVFLMWGLQAFFMKFANRTMNSESIFFYMMLTGLLFIPVSIYMTDFSKPINWGLSGPYLSFIIQILNAIGALLLVYAFRYGRAVIVSPLINAGAPLITVALSLILYRVIPNIVVVAGMVCAIFGAFLLATETD</sequence>
<dbReference type="RefSeq" id="WP_317902796.1">
    <property type="nucleotide sequence ID" value="NZ_JAIRBC010000018.1"/>
</dbReference>
<dbReference type="AlphaFoldDB" id="A0AAE3JRR5"/>
<feature type="domain" description="EamA" evidence="2">
    <location>
        <begin position="17"/>
        <end position="149"/>
    </location>
</feature>
<dbReference type="GO" id="GO:0016020">
    <property type="term" value="C:membrane"/>
    <property type="evidence" value="ECO:0007669"/>
    <property type="project" value="InterPro"/>
</dbReference>
<dbReference type="InterPro" id="IPR037185">
    <property type="entry name" value="EmrE-like"/>
</dbReference>
<feature type="domain" description="EamA" evidence="2">
    <location>
        <begin position="162"/>
        <end position="297"/>
    </location>
</feature>
<feature type="transmembrane region" description="Helical" evidence="1">
    <location>
        <begin position="162"/>
        <end position="181"/>
    </location>
</feature>
<feature type="transmembrane region" description="Helical" evidence="1">
    <location>
        <begin position="193"/>
        <end position="211"/>
    </location>
</feature>
<evidence type="ECO:0000259" key="2">
    <source>
        <dbReference type="Pfam" id="PF00892"/>
    </source>
</evidence>
<dbReference type="Gene3D" id="1.10.3730.20">
    <property type="match status" value="1"/>
</dbReference>
<dbReference type="Proteomes" id="UP001200642">
    <property type="component" value="Unassembled WGS sequence"/>
</dbReference>
<keyword evidence="1" id="KW-0472">Membrane</keyword>
<feature type="transmembrane region" description="Helical" evidence="1">
    <location>
        <begin position="46"/>
        <end position="66"/>
    </location>
</feature>
<protein>
    <submittedName>
        <fullName evidence="3">DMT family transporter</fullName>
    </submittedName>
</protein>